<keyword evidence="7" id="KW-1185">Reference proteome</keyword>
<dbReference type="Pfam" id="PF00440">
    <property type="entry name" value="TetR_N"/>
    <property type="match status" value="1"/>
</dbReference>
<feature type="domain" description="HTH tetR-type" evidence="5">
    <location>
        <begin position="2"/>
        <end position="62"/>
    </location>
</feature>
<dbReference type="InterPro" id="IPR001647">
    <property type="entry name" value="HTH_TetR"/>
</dbReference>
<evidence type="ECO:0000256" key="2">
    <source>
        <dbReference type="ARBA" id="ARBA00023125"/>
    </source>
</evidence>
<dbReference type="PANTHER" id="PTHR30055">
    <property type="entry name" value="HTH-TYPE TRANSCRIPTIONAL REGULATOR RUTR"/>
    <property type="match status" value="1"/>
</dbReference>
<dbReference type="Proteomes" id="UP001626537">
    <property type="component" value="Chromosome"/>
</dbReference>
<evidence type="ECO:0000259" key="5">
    <source>
        <dbReference type="PROSITE" id="PS50977"/>
    </source>
</evidence>
<dbReference type="PROSITE" id="PS50977">
    <property type="entry name" value="HTH_TETR_2"/>
    <property type="match status" value="1"/>
</dbReference>
<reference evidence="6 7" key="1">
    <citation type="submission" date="2023-10" db="EMBL/GenBank/DDBJ databases">
        <title>Two novel species belonging to the OM43/NOR5 clade.</title>
        <authorList>
            <person name="Park M."/>
        </authorList>
    </citation>
    <scope>NUCLEOTIDE SEQUENCE [LARGE SCALE GENOMIC DNA]</scope>
    <source>
        <strain evidence="6 7">IMCC43200</strain>
    </source>
</reference>
<keyword evidence="3" id="KW-0804">Transcription</keyword>
<keyword evidence="1" id="KW-0805">Transcription regulation</keyword>
<evidence type="ECO:0000313" key="6">
    <source>
        <dbReference type="EMBL" id="WOJ94811.1"/>
    </source>
</evidence>
<dbReference type="PRINTS" id="PR00455">
    <property type="entry name" value="HTHTETR"/>
</dbReference>
<dbReference type="EMBL" id="CP136864">
    <property type="protein sequence ID" value="WOJ94811.1"/>
    <property type="molecule type" value="Genomic_DNA"/>
</dbReference>
<organism evidence="6 7">
    <name type="scientific">Congregibacter variabilis</name>
    <dbReference type="NCBI Taxonomy" id="3081200"/>
    <lineage>
        <taxon>Bacteria</taxon>
        <taxon>Pseudomonadati</taxon>
        <taxon>Pseudomonadota</taxon>
        <taxon>Gammaproteobacteria</taxon>
        <taxon>Cellvibrionales</taxon>
        <taxon>Halieaceae</taxon>
        <taxon>Congregibacter</taxon>
    </lineage>
</organism>
<keyword evidence="2 4" id="KW-0238">DNA-binding</keyword>
<dbReference type="InterPro" id="IPR009057">
    <property type="entry name" value="Homeodomain-like_sf"/>
</dbReference>
<evidence type="ECO:0000256" key="4">
    <source>
        <dbReference type="PROSITE-ProRule" id="PRU00335"/>
    </source>
</evidence>
<dbReference type="PANTHER" id="PTHR30055:SF234">
    <property type="entry name" value="HTH-TYPE TRANSCRIPTIONAL REGULATOR BETI"/>
    <property type="match status" value="1"/>
</dbReference>
<dbReference type="SUPFAM" id="SSF46689">
    <property type="entry name" value="Homeodomain-like"/>
    <property type="match status" value="1"/>
</dbReference>
<evidence type="ECO:0000256" key="3">
    <source>
        <dbReference type="ARBA" id="ARBA00023163"/>
    </source>
</evidence>
<feature type="DNA-binding region" description="H-T-H motif" evidence="4">
    <location>
        <begin position="25"/>
        <end position="44"/>
    </location>
</feature>
<name>A0ABZ0I6E2_9GAMM</name>
<evidence type="ECO:0000313" key="7">
    <source>
        <dbReference type="Proteomes" id="UP001626537"/>
    </source>
</evidence>
<protein>
    <submittedName>
        <fullName evidence="6">TetR/AcrR family transcriptional regulator</fullName>
    </submittedName>
</protein>
<accession>A0ABZ0I6E2</accession>
<dbReference type="Gene3D" id="1.10.357.10">
    <property type="entry name" value="Tetracycline Repressor, domain 2"/>
    <property type="match status" value="1"/>
</dbReference>
<proteinExistence type="predicted"/>
<dbReference type="RefSeq" id="WP_407349444.1">
    <property type="nucleotide sequence ID" value="NZ_CP136864.1"/>
</dbReference>
<evidence type="ECO:0000256" key="1">
    <source>
        <dbReference type="ARBA" id="ARBA00023015"/>
    </source>
</evidence>
<sequence>MSNRKQEILQTAIEIIADEGYAGLSMRALARASGMKLGALQYHFRTTEDMLRELVAYIAVEYAKAFDALRADGDALSVRDIAMFVLDDVAGEPLQSDRLWPQLWAMQQVEPLVADLVDDVYAQYLSVIQQALKDAGSDSSIAEALCLMSMLEGGTLFTGNGRRWESEKHAVRDTALAFIDARYPC</sequence>
<dbReference type="InterPro" id="IPR050109">
    <property type="entry name" value="HTH-type_TetR-like_transc_reg"/>
</dbReference>
<gene>
    <name evidence="6" type="ORF">R0135_06485</name>
</gene>